<organism evidence="1 2">
    <name type="scientific">Candidatus Uhrbacteria bacterium RIFCSPLOWO2_01_FULL_47_24</name>
    <dbReference type="NCBI Taxonomy" id="1802401"/>
    <lineage>
        <taxon>Bacteria</taxon>
        <taxon>Candidatus Uhriibacteriota</taxon>
    </lineage>
</organism>
<dbReference type="Gene3D" id="3.30.1490.300">
    <property type="match status" value="1"/>
</dbReference>
<comment type="caution">
    <text evidence="1">The sequence shown here is derived from an EMBL/GenBank/DDBJ whole genome shotgun (WGS) entry which is preliminary data.</text>
</comment>
<dbReference type="STRING" id="1802401.A3B21_02930"/>
<proteinExistence type="predicted"/>
<dbReference type="InterPro" id="IPR050696">
    <property type="entry name" value="FtsA/MreB"/>
</dbReference>
<gene>
    <name evidence="1" type="ORF">A3B21_02930</name>
</gene>
<dbReference type="CDD" id="cd24049">
    <property type="entry name" value="ASKHA_NBD_PilM"/>
    <property type="match status" value="1"/>
</dbReference>
<protein>
    <recommendedName>
        <fullName evidence="3">SHS2 domain-containing protein</fullName>
    </recommendedName>
</protein>
<dbReference type="PANTHER" id="PTHR32432:SF3">
    <property type="entry name" value="ETHANOLAMINE UTILIZATION PROTEIN EUTJ"/>
    <property type="match status" value="1"/>
</dbReference>
<sequence>MSIFKRKQKGHIGIDFGAGGIKIIQLQPGDGRGNLFTYGFSERTPEEMGVDYIENPEATAALLKTICSKARTTTTSAVAALPIPTVFSAVLSIAPVPKKELAKAVEWEAKKLIPLPLEEVTLDFKELRFPDEETTAKKTFGEKQISVLLTAAPKSVIDKYVAIAKAAGLTLTSLETEAFALIRAMVGVDPAPVIIVDMGAVRSNILFVDRGIPMLIRSVEIGGKKCTEAIASALSIDMNRAEAMKRDLGIAPLPGSAPGQMPTLLKDVLTPLLNEMKYSFNVYRTRSVIARPPEKIILSGGGAGLPGLSELITSEFNIKSFLGNPWERVNFQDDLIPLLYTFGSRFAVAIGLALRNA</sequence>
<dbReference type="InterPro" id="IPR005883">
    <property type="entry name" value="PilM"/>
</dbReference>
<dbReference type="EMBL" id="MGEJ01000009">
    <property type="protein sequence ID" value="OGL81219.1"/>
    <property type="molecule type" value="Genomic_DNA"/>
</dbReference>
<evidence type="ECO:0000313" key="2">
    <source>
        <dbReference type="Proteomes" id="UP000176897"/>
    </source>
</evidence>
<dbReference type="PIRSF" id="PIRSF019169">
    <property type="entry name" value="PilM"/>
    <property type="match status" value="1"/>
</dbReference>
<evidence type="ECO:0000313" key="1">
    <source>
        <dbReference type="EMBL" id="OGL81219.1"/>
    </source>
</evidence>
<dbReference type="PANTHER" id="PTHR32432">
    <property type="entry name" value="CELL DIVISION PROTEIN FTSA-RELATED"/>
    <property type="match status" value="1"/>
</dbReference>
<reference evidence="1 2" key="1">
    <citation type="journal article" date="2016" name="Nat. Commun.">
        <title>Thousands of microbial genomes shed light on interconnected biogeochemical processes in an aquifer system.</title>
        <authorList>
            <person name="Anantharaman K."/>
            <person name="Brown C.T."/>
            <person name="Hug L.A."/>
            <person name="Sharon I."/>
            <person name="Castelle C.J."/>
            <person name="Probst A.J."/>
            <person name="Thomas B.C."/>
            <person name="Singh A."/>
            <person name="Wilkins M.J."/>
            <person name="Karaoz U."/>
            <person name="Brodie E.L."/>
            <person name="Williams K.H."/>
            <person name="Hubbard S.S."/>
            <person name="Banfield J.F."/>
        </authorList>
    </citation>
    <scope>NUCLEOTIDE SEQUENCE [LARGE SCALE GENOMIC DNA]</scope>
</reference>
<dbReference type="InterPro" id="IPR043129">
    <property type="entry name" value="ATPase_NBD"/>
</dbReference>
<dbReference type="SUPFAM" id="SSF53067">
    <property type="entry name" value="Actin-like ATPase domain"/>
    <property type="match status" value="2"/>
</dbReference>
<name>A0A1F7USJ0_9BACT</name>
<dbReference type="AlphaFoldDB" id="A0A1F7USJ0"/>
<dbReference type="NCBIfam" id="TIGR01175">
    <property type="entry name" value="pilM"/>
    <property type="match status" value="1"/>
</dbReference>
<dbReference type="Proteomes" id="UP000176897">
    <property type="component" value="Unassembled WGS sequence"/>
</dbReference>
<dbReference type="Gene3D" id="3.30.420.40">
    <property type="match status" value="2"/>
</dbReference>
<dbReference type="Pfam" id="PF11104">
    <property type="entry name" value="PilM_2"/>
    <property type="match status" value="1"/>
</dbReference>
<evidence type="ECO:0008006" key="3">
    <source>
        <dbReference type="Google" id="ProtNLM"/>
    </source>
</evidence>
<accession>A0A1F7USJ0</accession>